<dbReference type="GeneID" id="3499810"/>
<organism evidence="3 4">
    <name type="scientific">Theileria parva</name>
    <name type="common">East coast fever infection agent</name>
    <dbReference type="NCBI Taxonomy" id="5875"/>
    <lineage>
        <taxon>Eukaryota</taxon>
        <taxon>Sar</taxon>
        <taxon>Alveolata</taxon>
        <taxon>Apicomplexa</taxon>
        <taxon>Aconoidasida</taxon>
        <taxon>Piroplasmida</taxon>
        <taxon>Theileriidae</taxon>
        <taxon>Theileria</taxon>
    </lineage>
</organism>
<feature type="compositionally biased region" description="Basic residues" evidence="1">
    <location>
        <begin position="274"/>
        <end position="283"/>
    </location>
</feature>
<dbReference type="KEGG" id="tpv:TP03_0873"/>
<feature type="chain" id="PRO_5004241390" description="Theileria-specific sub-telomeric protein, SVSP family" evidence="2">
    <location>
        <begin position="22"/>
        <end position="510"/>
    </location>
</feature>
<dbReference type="AlphaFoldDB" id="Q4MYG7"/>
<dbReference type="STRING" id="5875.Q4MYG7"/>
<feature type="signal peptide" evidence="2">
    <location>
        <begin position="1"/>
        <end position="21"/>
    </location>
</feature>
<keyword evidence="2" id="KW-0732">Signal</keyword>
<dbReference type="EMBL" id="AAGK01000006">
    <property type="protein sequence ID" value="EAN30715.1"/>
    <property type="molecule type" value="Genomic_DNA"/>
</dbReference>
<protein>
    <recommendedName>
        <fullName evidence="5">Theileria-specific sub-telomeric protein, SVSP family</fullName>
    </recommendedName>
</protein>
<evidence type="ECO:0000256" key="2">
    <source>
        <dbReference type="SAM" id="SignalP"/>
    </source>
</evidence>
<dbReference type="Proteomes" id="UP000001949">
    <property type="component" value="Unassembled WGS sequence"/>
</dbReference>
<keyword evidence="4" id="KW-1185">Reference proteome</keyword>
<feature type="compositionally biased region" description="Low complexity" evidence="1">
    <location>
        <begin position="200"/>
        <end position="222"/>
    </location>
</feature>
<name>Q4MYG7_THEPA</name>
<sequence>MNKHIAYNFVLIFIIIKCVESQDNNPDQPSEEEEEYNFDVLDLDKIIQDRISRFDDPQYQHYDYYQPELQGHPPQPQTQPQQHPGYQPESQGYQPQTQPQPEYQYYQPEQYDFYQPETLQYQPESYGYEPEQFDQYQQEAYGYYEPPTTQPSQQPQQYYQSTTTQPYQQPSYPYYGPPVPPQPQPAQPSYPYYLPPPTQPTYQQQPQYQYYQPTTTQTPTQPEVTHSPQPQSETVEDDDDFYVTEHDQQIQEPVPVPETGHETTQQSIKPQKEPRKRATKRKDPRTPEKQDEEEPVKLKKPRQIKKSKKPKFYKRNYLGKLEEMTEEDYVVIFSDKKKKEYVFNTYLEQIEFDNELIYEHINGTSYCSLLSQTKETDVFILTNSDGFTLVKRIKGIWTTTDHVTPYYVKLFTQDDEGNEVLITSDQYIIDLNSFGSFTYKFHLGVKCYKIVVKEITAWEKTDEDDEIPVFINVSSELNVMVKFNKYTKMFERRTKHYKVKDNRLNFRKPK</sequence>
<feature type="compositionally biased region" description="Low complexity" evidence="1">
    <location>
        <begin position="143"/>
        <end position="174"/>
    </location>
</feature>
<dbReference type="VEuPathDB" id="PiroplasmaDB:TpMuguga_03g00873"/>
<feature type="region of interest" description="Disordered" evidence="1">
    <location>
        <begin position="247"/>
        <end position="307"/>
    </location>
</feature>
<comment type="caution">
    <text evidence="3">The sequence shown here is derived from an EMBL/GenBank/DDBJ whole genome shotgun (WGS) entry which is preliminary data.</text>
</comment>
<gene>
    <name evidence="3" type="ordered locus">TP03_0873</name>
</gene>
<feature type="compositionally biased region" description="Polar residues" evidence="1">
    <location>
        <begin position="223"/>
        <end position="233"/>
    </location>
</feature>
<proteinExistence type="predicted"/>
<dbReference type="VEuPathDB" id="PiroplasmaDB:TpMuguga_03g00878"/>
<evidence type="ECO:0000256" key="1">
    <source>
        <dbReference type="SAM" id="MobiDB-lite"/>
    </source>
</evidence>
<accession>Q4MYG7</accession>
<evidence type="ECO:0008006" key="5">
    <source>
        <dbReference type="Google" id="ProtNLM"/>
    </source>
</evidence>
<dbReference type="OMA" id="NRAHEQH"/>
<reference evidence="3 4" key="1">
    <citation type="journal article" date="2005" name="Science">
        <title>Genome sequence of Theileria parva, a bovine pathogen that transforms lymphocytes.</title>
        <authorList>
            <person name="Gardner M.J."/>
            <person name="Bishop R."/>
            <person name="Shah T."/>
            <person name="de Villiers E.P."/>
            <person name="Carlton J.M."/>
            <person name="Hall N."/>
            <person name="Ren Q."/>
            <person name="Paulsen I.T."/>
            <person name="Pain A."/>
            <person name="Berriman M."/>
            <person name="Wilson R.J.M."/>
            <person name="Sato S."/>
            <person name="Ralph S.A."/>
            <person name="Mann D.J."/>
            <person name="Xiong Z."/>
            <person name="Shallom S.J."/>
            <person name="Weidman J."/>
            <person name="Jiang L."/>
            <person name="Lynn J."/>
            <person name="Weaver B."/>
            <person name="Shoaibi A."/>
            <person name="Domingo A.R."/>
            <person name="Wasawo D."/>
            <person name="Crabtree J."/>
            <person name="Wortman J.R."/>
            <person name="Haas B."/>
            <person name="Angiuoli S.V."/>
            <person name="Creasy T.H."/>
            <person name="Lu C."/>
            <person name="Suh B."/>
            <person name="Silva J.C."/>
            <person name="Utterback T.R."/>
            <person name="Feldblyum T.V."/>
            <person name="Pertea M."/>
            <person name="Allen J."/>
            <person name="Nierman W.C."/>
            <person name="Taracha E.L.N."/>
            <person name="Salzberg S.L."/>
            <person name="White O.R."/>
            <person name="Fitzhugh H.A."/>
            <person name="Morzaria S."/>
            <person name="Venter J.C."/>
            <person name="Fraser C.M."/>
            <person name="Nene V."/>
        </authorList>
    </citation>
    <scope>NUCLEOTIDE SEQUENCE [LARGE SCALE GENOMIC DNA]</scope>
    <source>
        <strain evidence="3 4">Muguga</strain>
    </source>
</reference>
<dbReference type="eggNOG" id="ENOG502QU2K">
    <property type="taxonomic scope" value="Eukaryota"/>
</dbReference>
<feature type="compositionally biased region" description="Pro residues" evidence="1">
    <location>
        <begin position="175"/>
        <end position="199"/>
    </location>
</feature>
<dbReference type="RefSeq" id="XP_762998.1">
    <property type="nucleotide sequence ID" value="XM_757905.1"/>
</dbReference>
<feature type="region of interest" description="Disordered" evidence="1">
    <location>
        <begin position="143"/>
        <end position="235"/>
    </location>
</feature>
<evidence type="ECO:0000313" key="4">
    <source>
        <dbReference type="Proteomes" id="UP000001949"/>
    </source>
</evidence>
<dbReference type="InParanoid" id="Q4MYG7"/>
<feature type="region of interest" description="Disordered" evidence="1">
    <location>
        <begin position="66"/>
        <end position="100"/>
    </location>
</feature>
<feature type="compositionally biased region" description="Basic residues" evidence="1">
    <location>
        <begin position="298"/>
        <end position="307"/>
    </location>
</feature>
<evidence type="ECO:0000313" key="3">
    <source>
        <dbReference type="EMBL" id="EAN30715.1"/>
    </source>
</evidence>